<reference evidence="2" key="1">
    <citation type="submission" date="2018-06" db="EMBL/GenBank/DDBJ databases">
        <authorList>
            <person name="Zhirakovskaya E."/>
        </authorList>
    </citation>
    <scope>NUCLEOTIDE SEQUENCE</scope>
</reference>
<dbReference type="EMBL" id="UOFT01000008">
    <property type="protein sequence ID" value="VAW91256.1"/>
    <property type="molecule type" value="Genomic_DNA"/>
</dbReference>
<dbReference type="SUPFAM" id="SSF54427">
    <property type="entry name" value="NTF2-like"/>
    <property type="match status" value="1"/>
</dbReference>
<dbReference type="PANTHER" id="PTHR33747:SF1">
    <property type="entry name" value="ADENYLATE CYCLASE-ASSOCIATED CAP C-TERMINAL DOMAIN-CONTAINING PROTEIN"/>
    <property type="match status" value="1"/>
</dbReference>
<dbReference type="AlphaFoldDB" id="A0A3B1AF60"/>
<dbReference type="InterPro" id="IPR048469">
    <property type="entry name" value="YchJ-like_M"/>
</dbReference>
<gene>
    <name evidence="2" type="ORF">MNBD_GAMMA23-1441</name>
</gene>
<dbReference type="SUPFAM" id="SSF103642">
    <property type="entry name" value="Sec-C motif"/>
    <property type="match status" value="1"/>
</dbReference>
<dbReference type="Gene3D" id="3.10.450.50">
    <property type="match status" value="1"/>
</dbReference>
<organism evidence="2">
    <name type="scientific">hydrothermal vent metagenome</name>
    <dbReference type="NCBI Taxonomy" id="652676"/>
    <lineage>
        <taxon>unclassified sequences</taxon>
        <taxon>metagenomes</taxon>
        <taxon>ecological metagenomes</taxon>
    </lineage>
</organism>
<name>A0A3B1AF60_9ZZZZ</name>
<feature type="domain" description="YchJ-like middle NTF2-like" evidence="1">
    <location>
        <begin position="33"/>
        <end position="128"/>
    </location>
</feature>
<dbReference type="InterPro" id="IPR023006">
    <property type="entry name" value="YchJ-like"/>
</dbReference>
<sequence length="133" mass="15201">MSVNVPKLCPCGSKIKYLQCCGQYLEQSIGAPTAQALMRSRYSAYVLCDEAYLLRTWHGSTRPEQLGLEKDAVNWLKLEVLATNYGSPLDEHGTVEFIACYQVQDKKQKIHEVSRFLKQDSQWFYVDGVLYAQ</sequence>
<accession>A0A3B1AF60</accession>
<dbReference type="Pfam" id="PF17775">
    <property type="entry name" value="YchJ_M-like"/>
    <property type="match status" value="1"/>
</dbReference>
<dbReference type="InterPro" id="IPR032710">
    <property type="entry name" value="NTF2-like_dom_sf"/>
</dbReference>
<proteinExistence type="inferred from homology"/>
<protein>
    <submittedName>
        <fullName evidence="2">UPF0225 protein YchJ</fullName>
    </submittedName>
</protein>
<evidence type="ECO:0000259" key="1">
    <source>
        <dbReference type="Pfam" id="PF17775"/>
    </source>
</evidence>
<dbReference type="PANTHER" id="PTHR33747">
    <property type="entry name" value="UPF0225 PROTEIN SCO1677"/>
    <property type="match status" value="1"/>
</dbReference>
<evidence type="ECO:0000313" key="2">
    <source>
        <dbReference type="EMBL" id="VAW91256.1"/>
    </source>
</evidence>
<dbReference type="HAMAP" id="MF_00612">
    <property type="entry name" value="UPF0225"/>
    <property type="match status" value="1"/>
</dbReference>